<evidence type="ECO:0000256" key="1">
    <source>
        <dbReference type="ARBA" id="ARBA00004609"/>
    </source>
</evidence>
<evidence type="ECO:0000256" key="7">
    <source>
        <dbReference type="ARBA" id="ARBA00023180"/>
    </source>
</evidence>
<dbReference type="InParanoid" id="F6HI51"/>
<keyword evidence="13" id="KW-1185">Reference proteome</keyword>
<reference evidence="13" key="1">
    <citation type="journal article" date="2007" name="Nature">
        <title>The grapevine genome sequence suggests ancestral hexaploidization in major angiosperm phyla.</title>
        <authorList>
            <consortium name="The French-Italian Public Consortium for Grapevine Genome Characterization."/>
            <person name="Jaillon O."/>
            <person name="Aury J.-M."/>
            <person name="Noel B."/>
            <person name="Policriti A."/>
            <person name="Clepet C."/>
            <person name="Casagrande A."/>
            <person name="Choisne N."/>
            <person name="Aubourg S."/>
            <person name="Vitulo N."/>
            <person name="Jubin C."/>
            <person name="Vezzi A."/>
            <person name="Legeai F."/>
            <person name="Hugueney P."/>
            <person name="Dasilva C."/>
            <person name="Horner D."/>
            <person name="Mica E."/>
            <person name="Jublot D."/>
            <person name="Poulain J."/>
            <person name="Bruyere C."/>
            <person name="Billault A."/>
            <person name="Segurens B."/>
            <person name="Gouyvenoux M."/>
            <person name="Ugarte E."/>
            <person name="Cattonaro F."/>
            <person name="Anthouard V."/>
            <person name="Vico V."/>
            <person name="Del Fabbro C."/>
            <person name="Alaux M."/>
            <person name="Di Gaspero G."/>
            <person name="Dumas V."/>
            <person name="Felice N."/>
            <person name="Paillard S."/>
            <person name="Juman I."/>
            <person name="Moroldo M."/>
            <person name="Scalabrin S."/>
            <person name="Canaguier A."/>
            <person name="Le Clainche I."/>
            <person name="Malacrida G."/>
            <person name="Durand E."/>
            <person name="Pesole G."/>
            <person name="Laucou V."/>
            <person name="Chatelet P."/>
            <person name="Merdinoglu D."/>
            <person name="Delledonne M."/>
            <person name="Pezzotti M."/>
            <person name="Lecharny A."/>
            <person name="Scarpelli C."/>
            <person name="Artiguenave F."/>
            <person name="Pe M.E."/>
            <person name="Valle G."/>
            <person name="Morgante M."/>
            <person name="Caboche M."/>
            <person name="Adam-Blondon A.-F."/>
            <person name="Weissenbach J."/>
            <person name="Quetier F."/>
            <person name="Wincker P."/>
        </authorList>
    </citation>
    <scope>NUCLEOTIDE SEQUENCE [LARGE SCALE GENOMIC DNA]</scope>
    <source>
        <strain evidence="13">cv. Pinot noir / PN40024</strain>
    </source>
</reference>
<keyword evidence="8" id="KW-0449">Lipoprotein</keyword>
<dbReference type="GO" id="GO:0098552">
    <property type="term" value="C:side of membrane"/>
    <property type="evidence" value="ECO:0007669"/>
    <property type="project" value="UniProtKB-KW"/>
</dbReference>
<dbReference type="OrthoDB" id="911994at2759"/>
<protein>
    <recommendedName>
        <fullName evidence="11">Bifunctional inhibitor/plant lipid transfer protein/seed storage helical domain-containing protein</fullName>
    </recommendedName>
</protein>
<keyword evidence="10" id="KW-0812">Transmembrane</keyword>
<keyword evidence="5" id="KW-0732">Signal</keyword>
<dbReference type="GO" id="GO:0005886">
    <property type="term" value="C:plasma membrane"/>
    <property type="evidence" value="ECO:0007669"/>
    <property type="project" value="UniProtKB-SubCell"/>
</dbReference>
<name>F6HI51_VITVI</name>
<feature type="compositionally biased region" description="Low complexity" evidence="9">
    <location>
        <begin position="239"/>
        <end position="252"/>
    </location>
</feature>
<organism evidence="12 13">
    <name type="scientific">Vitis vinifera</name>
    <name type="common">Grape</name>
    <dbReference type="NCBI Taxonomy" id="29760"/>
    <lineage>
        <taxon>Eukaryota</taxon>
        <taxon>Viridiplantae</taxon>
        <taxon>Streptophyta</taxon>
        <taxon>Embryophyta</taxon>
        <taxon>Tracheophyta</taxon>
        <taxon>Spermatophyta</taxon>
        <taxon>Magnoliopsida</taxon>
        <taxon>eudicotyledons</taxon>
        <taxon>Gunneridae</taxon>
        <taxon>Pentapetalae</taxon>
        <taxon>rosids</taxon>
        <taxon>Vitales</taxon>
        <taxon>Vitaceae</taxon>
        <taxon>Viteae</taxon>
        <taxon>Vitis</taxon>
    </lineage>
</organism>
<comment type="subcellular location">
    <subcellularLocation>
        <location evidence="1">Cell membrane</location>
        <topology evidence="1">Lipid-anchor</topology>
        <topology evidence="1">GPI-anchor</topology>
    </subcellularLocation>
</comment>
<evidence type="ECO:0000256" key="4">
    <source>
        <dbReference type="ARBA" id="ARBA00022622"/>
    </source>
</evidence>
<evidence type="ECO:0000256" key="8">
    <source>
        <dbReference type="ARBA" id="ARBA00023288"/>
    </source>
</evidence>
<evidence type="ECO:0000259" key="11">
    <source>
        <dbReference type="SMART" id="SM00499"/>
    </source>
</evidence>
<dbReference type="InterPro" id="IPR036312">
    <property type="entry name" value="Bifun_inhib/LTP/seed_sf"/>
</dbReference>
<dbReference type="FunFam" id="1.10.110.10:FF:000001">
    <property type="entry name" value="Bifunctional inhibitor/lipid-transfer protein/seed storage 2S albumin superfamily protein"/>
    <property type="match status" value="1"/>
</dbReference>
<evidence type="ECO:0000313" key="12">
    <source>
        <dbReference type="EMBL" id="CCB51897.1"/>
    </source>
</evidence>
<dbReference type="GO" id="GO:0006869">
    <property type="term" value="P:lipid transport"/>
    <property type="evidence" value="ECO:0007669"/>
    <property type="project" value="InterPro"/>
</dbReference>
<dbReference type="Pfam" id="PF14368">
    <property type="entry name" value="LTP_2"/>
    <property type="match status" value="1"/>
</dbReference>
<evidence type="ECO:0000256" key="5">
    <source>
        <dbReference type="ARBA" id="ARBA00022729"/>
    </source>
</evidence>
<dbReference type="AlphaFoldDB" id="F6HI51"/>
<dbReference type="eggNOG" id="ENOG502S0AW">
    <property type="taxonomic scope" value="Eukaryota"/>
</dbReference>
<proteinExistence type="inferred from homology"/>
<dbReference type="PRINTS" id="PR00382">
    <property type="entry name" value="LIPIDTRNSFER"/>
</dbReference>
<feature type="region of interest" description="Disordered" evidence="9">
    <location>
        <begin position="236"/>
        <end position="287"/>
    </location>
</feature>
<dbReference type="PANTHER" id="PTHR33044">
    <property type="entry name" value="BIFUNCTIONAL INHIBITOR/LIPID-TRANSFER PROTEIN/SEED STORAGE 2S ALBUMIN SUPERFAMILY PROTEIN-RELATED"/>
    <property type="match status" value="1"/>
</dbReference>
<keyword evidence="4" id="KW-0336">GPI-anchor</keyword>
<dbReference type="SMART" id="SM00499">
    <property type="entry name" value="AAI"/>
    <property type="match status" value="1"/>
</dbReference>
<keyword evidence="6" id="KW-1015">Disulfide bond</keyword>
<dbReference type="InterPro" id="IPR043325">
    <property type="entry name" value="LTSS"/>
</dbReference>
<dbReference type="STRING" id="29760.F6HI51"/>
<dbReference type="PaxDb" id="29760-VIT_07s0151g00740.t01"/>
<dbReference type="Gene3D" id="1.10.110.10">
    <property type="entry name" value="Plant lipid-transfer and hydrophobic proteins"/>
    <property type="match status" value="1"/>
</dbReference>
<evidence type="ECO:0000256" key="10">
    <source>
        <dbReference type="SAM" id="Phobius"/>
    </source>
</evidence>
<evidence type="ECO:0000256" key="2">
    <source>
        <dbReference type="ARBA" id="ARBA00009748"/>
    </source>
</evidence>
<feature type="transmembrane region" description="Helical" evidence="10">
    <location>
        <begin position="89"/>
        <end position="109"/>
    </location>
</feature>
<gene>
    <name evidence="12" type="ordered locus">VIT_07s0151g00740</name>
</gene>
<evidence type="ECO:0000256" key="3">
    <source>
        <dbReference type="ARBA" id="ARBA00022475"/>
    </source>
</evidence>
<evidence type="ECO:0000313" key="13">
    <source>
        <dbReference type="Proteomes" id="UP000009183"/>
    </source>
</evidence>
<keyword evidence="10" id="KW-0472">Membrane</keyword>
<keyword evidence="3" id="KW-1003">Cell membrane</keyword>
<comment type="similarity">
    <text evidence="2">Belongs to the plant LTP family.</text>
</comment>
<dbReference type="CDD" id="cd00010">
    <property type="entry name" value="AAI_LTSS"/>
    <property type="match status" value="1"/>
</dbReference>
<sequence length="315" mass="33225">MALSLVPVVCKLHQLASVMLPVDLQLQQLPQGAHQQILQMKLLKFQPHHQSRASLKEQGLKQSHQQIGGHVMEESWIHLSILKVGHPKYLFVSILLYSILIHIALHLPFSFSPDTILHLLHHLISQLCMGTRGNQMGLALVLLTLLWHGAMAQSGCTRVLIGLAPCLNYISGNSSTPSSSCCSQLANVVQSQPQCLCAALNSGGAGLGITINQTLALQLPGACNVKTPSVSQCNAANGPTASAISPESSPADSSDETPDVTPTTQSLPSIPSGTGSKSVPATDGSTSDGTIMELPLTLTILALFIASHASTFTGF</sequence>
<dbReference type="InterPro" id="IPR000528">
    <property type="entry name" value="Plant_nsLTP"/>
</dbReference>
<feature type="domain" description="Bifunctional inhibitor/plant lipid transfer protein/seed storage helical" evidence="11">
    <location>
        <begin position="156"/>
        <end position="233"/>
    </location>
</feature>
<keyword evidence="10" id="KW-1133">Transmembrane helix</keyword>
<dbReference type="InterPro" id="IPR016140">
    <property type="entry name" value="Bifunc_inhib/LTP/seed_store"/>
</dbReference>
<dbReference type="GO" id="GO:0008289">
    <property type="term" value="F:lipid binding"/>
    <property type="evidence" value="ECO:0007669"/>
    <property type="project" value="InterPro"/>
</dbReference>
<keyword evidence="7" id="KW-0325">Glycoprotein</keyword>
<dbReference type="SUPFAM" id="SSF47699">
    <property type="entry name" value="Bifunctional inhibitor/lipid-transfer protein/seed storage 2S albumin"/>
    <property type="match status" value="1"/>
</dbReference>
<dbReference type="HOGENOM" id="CLU_884000_0_0_1"/>
<accession>F6HI51</accession>
<evidence type="ECO:0000256" key="6">
    <source>
        <dbReference type="ARBA" id="ARBA00023157"/>
    </source>
</evidence>
<dbReference type="EMBL" id="FN595764">
    <property type="protein sequence ID" value="CCB51897.1"/>
    <property type="molecule type" value="Genomic_DNA"/>
</dbReference>
<dbReference type="Proteomes" id="UP000009183">
    <property type="component" value="Chromosome 7"/>
</dbReference>
<evidence type="ECO:0000256" key="9">
    <source>
        <dbReference type="SAM" id="MobiDB-lite"/>
    </source>
</evidence>
<feature type="compositionally biased region" description="Polar residues" evidence="9">
    <location>
        <begin position="260"/>
        <end position="287"/>
    </location>
</feature>